<gene>
    <name evidence="2" type="ORF">FB192DRAFT_1367329</name>
</gene>
<comment type="caution">
    <text evidence="2">The sequence shown here is derived from an EMBL/GenBank/DDBJ whole genome shotgun (WGS) entry which is preliminary data.</text>
</comment>
<feature type="region of interest" description="Disordered" evidence="1">
    <location>
        <begin position="15"/>
        <end position="43"/>
    </location>
</feature>
<evidence type="ECO:0000256" key="1">
    <source>
        <dbReference type="SAM" id="MobiDB-lite"/>
    </source>
</evidence>
<dbReference type="Proteomes" id="UP000469890">
    <property type="component" value="Unassembled WGS sequence"/>
</dbReference>
<organism evidence="2 3">
    <name type="scientific">Mucor circinelloides f. lusitanicus</name>
    <name type="common">Mucor racemosus var. lusitanicus</name>
    <dbReference type="NCBI Taxonomy" id="29924"/>
    <lineage>
        <taxon>Eukaryota</taxon>
        <taxon>Fungi</taxon>
        <taxon>Fungi incertae sedis</taxon>
        <taxon>Mucoromycota</taxon>
        <taxon>Mucoromycotina</taxon>
        <taxon>Mucoromycetes</taxon>
        <taxon>Mucorales</taxon>
        <taxon>Mucorineae</taxon>
        <taxon>Mucoraceae</taxon>
        <taxon>Mucor</taxon>
    </lineage>
</organism>
<sequence length="211" mass="24142">MSDLNQILSLLKGQNVKTPTTATGSGNGLQQPQPPSSTSTHDQLAGLNLSSINPALIQQVRQEYLTKKTTEDSLRNATSLTPEVLIAIANMAKETELKSVMKKCKQRQDEKERELFAHRESIKSRYKKQKENLLAKELIGVKVDPNETRSIDRELDRELRSMDLQILKEMDKEVRYLQQEFVRLKVPLFKVSNDPNDLKLQQKVLFILQDI</sequence>
<reference evidence="2 3" key="1">
    <citation type="submission" date="2019-09" db="EMBL/GenBank/DDBJ databases">
        <authorList>
            <consortium name="DOE Joint Genome Institute"/>
            <person name="Mondo S.J."/>
            <person name="Navarro-Mendoza M.I."/>
            <person name="Perez-Arques C."/>
            <person name="Panchal S."/>
            <person name="Nicolas F.E."/>
            <person name="Ganguly P."/>
            <person name="Pangilinan J."/>
            <person name="Grigoriev I."/>
            <person name="Heitman J."/>
            <person name="Sanya K."/>
            <person name="Garre V."/>
        </authorList>
    </citation>
    <scope>NUCLEOTIDE SEQUENCE [LARGE SCALE GENOMIC DNA]</scope>
    <source>
        <strain evidence="2 3">MU402</strain>
    </source>
</reference>
<proteinExistence type="predicted"/>
<accession>A0A8H4BJM5</accession>
<protein>
    <submittedName>
        <fullName evidence="2">Uncharacterized protein</fullName>
    </submittedName>
</protein>
<evidence type="ECO:0000313" key="2">
    <source>
        <dbReference type="EMBL" id="KAF1803280.1"/>
    </source>
</evidence>
<name>A0A8H4BJM5_MUCCL</name>
<evidence type="ECO:0000313" key="3">
    <source>
        <dbReference type="Proteomes" id="UP000469890"/>
    </source>
</evidence>
<dbReference type="EMBL" id="JAAECE010000003">
    <property type="protein sequence ID" value="KAF1803280.1"/>
    <property type="molecule type" value="Genomic_DNA"/>
</dbReference>
<dbReference type="AlphaFoldDB" id="A0A8H4BJM5"/>